<evidence type="ECO:0000256" key="3">
    <source>
        <dbReference type="ARBA" id="ARBA00022670"/>
    </source>
</evidence>
<dbReference type="InterPro" id="IPR036959">
    <property type="entry name" value="Peptidase_C12_UCH_sf"/>
</dbReference>
<dbReference type="PROSITE" id="PS52048">
    <property type="entry name" value="UCH_DOMAIN"/>
    <property type="match status" value="1"/>
</dbReference>
<keyword evidence="4 7" id="KW-0833">Ubl conjugation pathway</keyword>
<evidence type="ECO:0000256" key="7">
    <source>
        <dbReference type="PROSITE-ProRule" id="PRU01393"/>
    </source>
</evidence>
<dbReference type="EMBL" id="LCWV01000047">
    <property type="protein sequence ID" value="PWI64706.1"/>
    <property type="molecule type" value="Genomic_DNA"/>
</dbReference>
<sequence length="234" mass="26104">MNTLYNKHFFPLESNPDVFTKLIHSLGSPPSLVFEDVISLDEPNLLPHPALALILVLPTTERYERRKESEDALYETISQGDLEESVVWFKQTINNACGLYATIHALSNSEARDMFQPKSVMATIFDTPPGERALLVENSAELERAYAKVATQGQSAVPGRAEDEVDLHYVCFVRSQKNGRLYELDGDRKGPLDRGVLLPEADLLGSGVPSVIRDCIRIEADNISFSLMALVRRD</sequence>
<dbReference type="GO" id="GO:0006511">
    <property type="term" value="P:ubiquitin-dependent protein catabolic process"/>
    <property type="evidence" value="ECO:0007669"/>
    <property type="project" value="UniProtKB-UniRule"/>
</dbReference>
<dbReference type="GO" id="GO:0004843">
    <property type="term" value="F:cysteine-type deubiquitinase activity"/>
    <property type="evidence" value="ECO:0007669"/>
    <property type="project" value="UniProtKB-UniRule"/>
</dbReference>
<evidence type="ECO:0000256" key="6">
    <source>
        <dbReference type="ARBA" id="ARBA00022807"/>
    </source>
</evidence>
<dbReference type="InterPro" id="IPR001578">
    <property type="entry name" value="Peptidase_C12_UCH"/>
</dbReference>
<keyword evidence="3 7" id="KW-0645">Protease</keyword>
<comment type="similarity">
    <text evidence="2 7 8">Belongs to the peptidase C12 family.</text>
</comment>
<evidence type="ECO:0000256" key="4">
    <source>
        <dbReference type="ARBA" id="ARBA00022786"/>
    </source>
</evidence>
<dbReference type="PANTHER" id="PTHR10589:SF17">
    <property type="entry name" value="UBIQUITIN CARBOXYL-TERMINAL HYDROLASE"/>
    <property type="match status" value="1"/>
</dbReference>
<dbReference type="Pfam" id="PF01088">
    <property type="entry name" value="Peptidase_C12"/>
    <property type="match status" value="1"/>
</dbReference>
<comment type="catalytic activity">
    <reaction evidence="1 7 8">
        <text>Thiol-dependent hydrolysis of ester, thioester, amide, peptide and isopeptide bonds formed by the C-terminal Gly of ubiquitin (a 76-residue protein attached to proteins as an intracellular targeting signal).</text>
        <dbReference type="EC" id="3.4.19.12"/>
    </reaction>
</comment>
<reference evidence="10 11" key="1">
    <citation type="journal article" date="2016" name="Front. Microbiol.">
        <title>Genome and transcriptome sequences reveal the specific parasitism of the nematophagous Purpureocillium lilacinum 36-1.</title>
        <authorList>
            <person name="Xie J."/>
            <person name="Li S."/>
            <person name="Mo C."/>
            <person name="Xiao X."/>
            <person name="Peng D."/>
            <person name="Wang G."/>
            <person name="Xiao Y."/>
        </authorList>
    </citation>
    <scope>NUCLEOTIDE SEQUENCE [LARGE SCALE GENOMIC DNA]</scope>
    <source>
        <strain evidence="10 11">36-1</strain>
    </source>
</reference>
<evidence type="ECO:0000256" key="8">
    <source>
        <dbReference type="RuleBase" id="RU361215"/>
    </source>
</evidence>
<keyword evidence="5 7" id="KW-0378">Hydrolase</keyword>
<dbReference type="PRINTS" id="PR00707">
    <property type="entry name" value="UBCTHYDRLASE"/>
</dbReference>
<proteinExistence type="inferred from homology"/>
<evidence type="ECO:0000313" key="10">
    <source>
        <dbReference type="EMBL" id="PWI64706.1"/>
    </source>
</evidence>
<dbReference type="Gene3D" id="3.40.532.10">
    <property type="entry name" value="Peptidase C12, ubiquitin carboxyl-terminal hydrolase"/>
    <property type="match status" value="1"/>
</dbReference>
<dbReference type="EC" id="3.4.19.12" evidence="8"/>
<dbReference type="AlphaFoldDB" id="A0A2U3DR23"/>
<evidence type="ECO:0000256" key="5">
    <source>
        <dbReference type="ARBA" id="ARBA00022801"/>
    </source>
</evidence>
<evidence type="ECO:0000259" key="9">
    <source>
        <dbReference type="PROSITE" id="PS52048"/>
    </source>
</evidence>
<dbReference type="CDD" id="cd09616">
    <property type="entry name" value="Peptidase_C12_UCH_L1_L3"/>
    <property type="match status" value="1"/>
</dbReference>
<comment type="caution">
    <text evidence="10">The sequence shown here is derived from an EMBL/GenBank/DDBJ whole genome shotgun (WGS) entry which is preliminary data.</text>
</comment>
<dbReference type="GO" id="GO:0016579">
    <property type="term" value="P:protein deubiquitination"/>
    <property type="evidence" value="ECO:0007669"/>
    <property type="project" value="TreeGrafter"/>
</dbReference>
<dbReference type="GO" id="GO:0005737">
    <property type="term" value="C:cytoplasm"/>
    <property type="evidence" value="ECO:0007669"/>
    <property type="project" value="TreeGrafter"/>
</dbReference>
<organism evidence="10 11">
    <name type="scientific">Purpureocillium lilacinum</name>
    <name type="common">Paecilomyces lilacinus</name>
    <dbReference type="NCBI Taxonomy" id="33203"/>
    <lineage>
        <taxon>Eukaryota</taxon>
        <taxon>Fungi</taxon>
        <taxon>Dikarya</taxon>
        <taxon>Ascomycota</taxon>
        <taxon>Pezizomycotina</taxon>
        <taxon>Sordariomycetes</taxon>
        <taxon>Hypocreomycetidae</taxon>
        <taxon>Hypocreales</taxon>
        <taxon>Ophiocordycipitaceae</taxon>
        <taxon>Purpureocillium</taxon>
    </lineage>
</organism>
<dbReference type="PANTHER" id="PTHR10589">
    <property type="entry name" value="UBIQUITIN CARBOXYL-TERMINAL HYDROLASE"/>
    <property type="match status" value="1"/>
</dbReference>
<evidence type="ECO:0000313" key="11">
    <source>
        <dbReference type="Proteomes" id="UP000245956"/>
    </source>
</evidence>
<feature type="active site" description="Proton donor" evidence="7">
    <location>
        <position position="168"/>
    </location>
</feature>
<feature type="active site" description="Nucleophile" evidence="7">
    <location>
        <position position="97"/>
    </location>
</feature>
<feature type="domain" description="UCH catalytic" evidence="9">
    <location>
        <begin position="8"/>
        <end position="232"/>
    </location>
</feature>
<accession>A0A2U3DR23</accession>
<name>A0A2U3DR23_PURLI</name>
<dbReference type="Proteomes" id="UP000245956">
    <property type="component" value="Unassembled WGS sequence"/>
</dbReference>
<gene>
    <name evidence="10" type="ORF">PCL_08632</name>
</gene>
<dbReference type="InterPro" id="IPR038765">
    <property type="entry name" value="Papain-like_cys_pep_sf"/>
</dbReference>
<protein>
    <recommendedName>
        <fullName evidence="8">Ubiquitin carboxyl-terminal hydrolase</fullName>
        <ecNumber evidence="8">3.4.19.12</ecNumber>
    </recommendedName>
</protein>
<dbReference type="SUPFAM" id="SSF54001">
    <property type="entry name" value="Cysteine proteinases"/>
    <property type="match status" value="1"/>
</dbReference>
<evidence type="ECO:0000256" key="2">
    <source>
        <dbReference type="ARBA" id="ARBA00009326"/>
    </source>
</evidence>
<evidence type="ECO:0000256" key="1">
    <source>
        <dbReference type="ARBA" id="ARBA00000707"/>
    </source>
</evidence>
<keyword evidence="6 7" id="KW-0788">Thiol protease</keyword>
<feature type="site" description="Important for enzyme activity" evidence="7">
    <location>
        <position position="185"/>
    </location>
</feature>
<feature type="site" description="Transition state stabilizer" evidence="7">
    <location>
        <position position="91"/>
    </location>
</feature>